<dbReference type="EMBL" id="AP019860">
    <property type="protein sequence ID" value="BBM85317.1"/>
    <property type="molecule type" value="Genomic_DNA"/>
</dbReference>
<comment type="similarity">
    <text evidence="2 10">Belongs to the RNA methyltransferase RsmE family.</text>
</comment>
<dbReference type="KEGG" id="uam:UABAM_03683"/>
<evidence type="ECO:0000256" key="1">
    <source>
        <dbReference type="ARBA" id="ARBA00004496"/>
    </source>
</evidence>
<keyword evidence="4 10" id="KW-0698">rRNA processing</keyword>
<keyword evidence="3 10" id="KW-0963">Cytoplasm</keyword>
<keyword evidence="5 10" id="KW-0489">Methyltransferase</keyword>
<dbReference type="PANTHER" id="PTHR30027:SF3">
    <property type="entry name" value="16S RRNA (URACIL(1498)-N(3))-METHYLTRANSFERASE"/>
    <property type="match status" value="1"/>
</dbReference>
<dbReference type="AlphaFoldDB" id="A0A5S9IPI9"/>
<dbReference type="Gene3D" id="3.40.1280.10">
    <property type="match status" value="1"/>
</dbReference>
<evidence type="ECO:0000259" key="12">
    <source>
        <dbReference type="Pfam" id="PF20260"/>
    </source>
</evidence>
<evidence type="ECO:0000256" key="4">
    <source>
        <dbReference type="ARBA" id="ARBA00022552"/>
    </source>
</evidence>
<dbReference type="EC" id="2.1.1.193" evidence="10"/>
<evidence type="ECO:0000256" key="8">
    <source>
        <dbReference type="ARBA" id="ARBA00025699"/>
    </source>
</evidence>
<feature type="domain" description="Ribosomal RNA small subunit methyltransferase E PUA-like" evidence="12">
    <location>
        <begin position="19"/>
        <end position="65"/>
    </location>
</feature>
<evidence type="ECO:0000256" key="9">
    <source>
        <dbReference type="ARBA" id="ARBA00047944"/>
    </source>
</evidence>
<dbReference type="Proteomes" id="UP000326354">
    <property type="component" value="Chromosome"/>
</dbReference>
<comment type="catalytic activity">
    <reaction evidence="9 10">
        <text>uridine(1498) in 16S rRNA + S-adenosyl-L-methionine = N(3)-methyluridine(1498) in 16S rRNA + S-adenosyl-L-homocysteine + H(+)</text>
        <dbReference type="Rhea" id="RHEA:42920"/>
        <dbReference type="Rhea" id="RHEA-COMP:10283"/>
        <dbReference type="Rhea" id="RHEA-COMP:10284"/>
        <dbReference type="ChEBI" id="CHEBI:15378"/>
        <dbReference type="ChEBI" id="CHEBI:57856"/>
        <dbReference type="ChEBI" id="CHEBI:59789"/>
        <dbReference type="ChEBI" id="CHEBI:65315"/>
        <dbReference type="ChEBI" id="CHEBI:74502"/>
        <dbReference type="EC" id="2.1.1.193"/>
    </reaction>
</comment>
<comment type="function">
    <text evidence="8 10">Specifically methylates the N3 position of the uracil ring of uridine 1498 (m3U1498) in 16S rRNA. Acts on the fully assembled 30S ribosomal subunit.</text>
</comment>
<dbReference type="RefSeq" id="WP_151969427.1">
    <property type="nucleotide sequence ID" value="NZ_AP019860.1"/>
</dbReference>
<dbReference type="InterPro" id="IPR006700">
    <property type="entry name" value="RsmE"/>
</dbReference>
<evidence type="ECO:0000256" key="5">
    <source>
        <dbReference type="ARBA" id="ARBA00022603"/>
    </source>
</evidence>
<dbReference type="CDD" id="cd18084">
    <property type="entry name" value="RsmE-like"/>
    <property type="match status" value="1"/>
</dbReference>
<dbReference type="InterPro" id="IPR029026">
    <property type="entry name" value="tRNA_m1G_MTases_N"/>
</dbReference>
<gene>
    <name evidence="13" type="ORF">UABAM_03683</name>
</gene>
<dbReference type="PANTHER" id="PTHR30027">
    <property type="entry name" value="RIBOSOMAL RNA SMALL SUBUNIT METHYLTRANSFERASE E"/>
    <property type="match status" value="1"/>
</dbReference>
<dbReference type="GO" id="GO:0005737">
    <property type="term" value="C:cytoplasm"/>
    <property type="evidence" value="ECO:0007669"/>
    <property type="project" value="UniProtKB-SubCell"/>
</dbReference>
<dbReference type="InterPro" id="IPR015947">
    <property type="entry name" value="PUA-like_sf"/>
</dbReference>
<proteinExistence type="inferred from homology"/>
<name>A0A5S9IPI9_UABAM</name>
<evidence type="ECO:0000313" key="13">
    <source>
        <dbReference type="EMBL" id="BBM85317.1"/>
    </source>
</evidence>
<dbReference type="Pfam" id="PF04452">
    <property type="entry name" value="Methyltrans_RNA"/>
    <property type="match status" value="1"/>
</dbReference>
<dbReference type="InterPro" id="IPR046887">
    <property type="entry name" value="RsmE_PUA-like"/>
</dbReference>
<dbReference type="GO" id="GO:0070042">
    <property type="term" value="F:rRNA (uridine-N3-)-methyltransferase activity"/>
    <property type="evidence" value="ECO:0007669"/>
    <property type="project" value="TreeGrafter"/>
</dbReference>
<evidence type="ECO:0000256" key="6">
    <source>
        <dbReference type="ARBA" id="ARBA00022679"/>
    </source>
</evidence>
<keyword evidence="7 10" id="KW-0949">S-adenosyl-L-methionine</keyword>
<organism evidence="13 14">
    <name type="scientific">Uabimicrobium amorphum</name>
    <dbReference type="NCBI Taxonomy" id="2596890"/>
    <lineage>
        <taxon>Bacteria</taxon>
        <taxon>Pseudomonadati</taxon>
        <taxon>Planctomycetota</taxon>
        <taxon>Candidatus Uabimicrobiia</taxon>
        <taxon>Candidatus Uabimicrobiales</taxon>
        <taxon>Candidatus Uabimicrobiaceae</taxon>
        <taxon>Candidatus Uabimicrobium</taxon>
    </lineage>
</organism>
<dbReference type="InterPro" id="IPR029028">
    <property type="entry name" value="Alpha/beta_knot_MTases"/>
</dbReference>
<dbReference type="SUPFAM" id="SSF75217">
    <property type="entry name" value="alpha/beta knot"/>
    <property type="match status" value="1"/>
</dbReference>
<keyword evidence="6 10" id="KW-0808">Transferase</keyword>
<evidence type="ECO:0000313" key="14">
    <source>
        <dbReference type="Proteomes" id="UP000326354"/>
    </source>
</evidence>
<evidence type="ECO:0000259" key="11">
    <source>
        <dbReference type="Pfam" id="PF04452"/>
    </source>
</evidence>
<dbReference type="OrthoDB" id="9815641at2"/>
<accession>A0A5S9IPI9</accession>
<protein>
    <recommendedName>
        <fullName evidence="10">Ribosomal RNA small subunit methyltransferase E</fullName>
        <ecNumber evidence="10">2.1.1.193</ecNumber>
    </recommendedName>
</protein>
<evidence type="ECO:0000256" key="3">
    <source>
        <dbReference type="ARBA" id="ARBA00022490"/>
    </source>
</evidence>
<dbReference type="NCBIfam" id="TIGR00046">
    <property type="entry name" value="RsmE family RNA methyltransferase"/>
    <property type="match status" value="1"/>
</dbReference>
<evidence type="ECO:0000256" key="2">
    <source>
        <dbReference type="ARBA" id="ARBA00005528"/>
    </source>
</evidence>
<dbReference type="InterPro" id="IPR046886">
    <property type="entry name" value="RsmE_MTase_dom"/>
</dbReference>
<comment type="subcellular location">
    <subcellularLocation>
        <location evidence="1 10">Cytoplasm</location>
    </subcellularLocation>
</comment>
<evidence type="ECO:0000256" key="10">
    <source>
        <dbReference type="PIRNR" id="PIRNR015601"/>
    </source>
</evidence>
<dbReference type="PIRSF" id="PIRSF015601">
    <property type="entry name" value="MTase_slr0722"/>
    <property type="match status" value="1"/>
</dbReference>
<dbReference type="SUPFAM" id="SSF88697">
    <property type="entry name" value="PUA domain-like"/>
    <property type="match status" value="1"/>
</dbReference>
<reference evidence="13 14" key="1">
    <citation type="submission" date="2019-08" db="EMBL/GenBank/DDBJ databases">
        <title>Complete genome sequence of Candidatus Uab amorphum.</title>
        <authorList>
            <person name="Shiratori T."/>
            <person name="Suzuki S."/>
            <person name="Kakizawa Y."/>
            <person name="Ishida K."/>
        </authorList>
    </citation>
    <scope>NUCLEOTIDE SEQUENCE [LARGE SCALE GENOMIC DNA]</scope>
    <source>
        <strain evidence="13 14">SRT547</strain>
    </source>
</reference>
<evidence type="ECO:0000256" key="7">
    <source>
        <dbReference type="ARBA" id="ARBA00022691"/>
    </source>
</evidence>
<keyword evidence="14" id="KW-1185">Reference proteome</keyword>
<dbReference type="Pfam" id="PF20260">
    <property type="entry name" value="PUA_4"/>
    <property type="match status" value="1"/>
</dbReference>
<sequence>MSHFFVEKQPQDQDNQITIEGPEANHIINARRAQIGEEIKLFDKSAHCYHGKIISIAKKKVCVEIVSRYVNESTFPIKLNLAQALVKSKKWDMILQTSMELGLQTLTPMMSERVAAGINTAGRRERWSKVILAAAKQSERPYLLDIKEMQTFSDILQDSSPTLVAHTDPQIPSMHTVLKSLENVDKLTVIIGPEGGFSNSEIQQAQQHGAKLFSLGKQILRAETATAAIIANIHFYFS</sequence>
<feature type="domain" description="Ribosomal RNA small subunit methyltransferase E methyltransferase" evidence="11">
    <location>
        <begin position="75"/>
        <end position="233"/>
    </location>
</feature>
<dbReference type="GO" id="GO:0070475">
    <property type="term" value="P:rRNA base methylation"/>
    <property type="evidence" value="ECO:0007669"/>
    <property type="project" value="TreeGrafter"/>
</dbReference>